<dbReference type="GO" id="GO:0009116">
    <property type="term" value="P:nucleoside metabolic process"/>
    <property type="evidence" value="ECO:0007669"/>
    <property type="project" value="InterPro"/>
</dbReference>
<dbReference type="InterPro" id="IPR035994">
    <property type="entry name" value="Nucleoside_phosphorylase_sf"/>
</dbReference>
<dbReference type="Proteomes" id="UP000231358">
    <property type="component" value="Unassembled WGS sequence"/>
</dbReference>
<feature type="domain" description="Nephrocystin 3-like N-terminal" evidence="4">
    <location>
        <begin position="423"/>
        <end position="600"/>
    </location>
</feature>
<dbReference type="STRING" id="656916.A0A2G7G5Q8"/>
<evidence type="ECO:0000313" key="6">
    <source>
        <dbReference type="Proteomes" id="UP000231358"/>
    </source>
</evidence>
<dbReference type="PRINTS" id="PR01415">
    <property type="entry name" value="ANKYRIN"/>
</dbReference>
<evidence type="ECO:0000256" key="1">
    <source>
        <dbReference type="ARBA" id="ARBA00022737"/>
    </source>
</evidence>
<proteinExistence type="predicted"/>
<dbReference type="SUPFAM" id="SSF48403">
    <property type="entry name" value="Ankyrin repeat"/>
    <property type="match status" value="1"/>
</dbReference>
<organism evidence="5 6">
    <name type="scientific">Aspergillus arachidicola</name>
    <dbReference type="NCBI Taxonomy" id="656916"/>
    <lineage>
        <taxon>Eukaryota</taxon>
        <taxon>Fungi</taxon>
        <taxon>Dikarya</taxon>
        <taxon>Ascomycota</taxon>
        <taxon>Pezizomycotina</taxon>
        <taxon>Eurotiomycetes</taxon>
        <taxon>Eurotiomycetidae</taxon>
        <taxon>Eurotiales</taxon>
        <taxon>Aspergillaceae</taxon>
        <taxon>Aspergillus</taxon>
        <taxon>Aspergillus subgen. Circumdati</taxon>
    </lineage>
</organism>
<protein>
    <submittedName>
        <fullName evidence="5">Uncharacterized protein</fullName>
    </submittedName>
</protein>
<dbReference type="Pfam" id="PF13637">
    <property type="entry name" value="Ank_4"/>
    <property type="match status" value="1"/>
</dbReference>
<keyword evidence="6" id="KW-1185">Reference proteome</keyword>
<feature type="repeat" description="ANK" evidence="2">
    <location>
        <begin position="1406"/>
        <end position="1432"/>
    </location>
</feature>
<dbReference type="Gene3D" id="3.40.50.1580">
    <property type="entry name" value="Nucleoside phosphorylase domain"/>
    <property type="match status" value="1"/>
</dbReference>
<dbReference type="SUPFAM" id="SSF53167">
    <property type="entry name" value="Purine and uridine phosphorylases"/>
    <property type="match status" value="1"/>
</dbReference>
<dbReference type="Gene3D" id="3.40.50.300">
    <property type="entry name" value="P-loop containing nucleotide triphosphate hydrolases"/>
    <property type="match status" value="1"/>
</dbReference>
<comment type="caution">
    <text evidence="5">The sequence shown here is derived from an EMBL/GenBank/DDBJ whole genome shotgun (WGS) entry which is preliminary data.</text>
</comment>
<dbReference type="Gene3D" id="1.25.40.20">
    <property type="entry name" value="Ankyrin repeat-containing domain"/>
    <property type="match status" value="3"/>
</dbReference>
<accession>A0A2G7G5Q8</accession>
<dbReference type="Pfam" id="PF24883">
    <property type="entry name" value="NPHP3_N"/>
    <property type="match status" value="1"/>
</dbReference>
<reference evidence="5 6" key="1">
    <citation type="submission" date="2017-05" db="EMBL/GenBank/DDBJ databases">
        <title>Genome sequence for an aflatoxigenic pathogen of Argentinian peanut, Aspergillus arachidicola.</title>
        <authorList>
            <person name="Moore G."/>
            <person name="Beltz S.B."/>
            <person name="Mack B.M."/>
        </authorList>
    </citation>
    <scope>NUCLEOTIDE SEQUENCE [LARGE SCALE GENOMIC DNA]</scope>
    <source>
        <strain evidence="5 6">CBS 117610</strain>
    </source>
</reference>
<evidence type="ECO:0000256" key="2">
    <source>
        <dbReference type="PROSITE-ProRule" id="PRU00023"/>
    </source>
</evidence>
<dbReference type="PROSITE" id="PS50297">
    <property type="entry name" value="ANK_REP_REGION"/>
    <property type="match status" value="5"/>
</dbReference>
<dbReference type="InterPro" id="IPR053137">
    <property type="entry name" value="NLR-like"/>
</dbReference>
<feature type="repeat" description="ANK" evidence="2">
    <location>
        <begin position="1257"/>
        <end position="1290"/>
    </location>
</feature>
<keyword evidence="1" id="KW-0677">Repeat</keyword>
<dbReference type="GO" id="GO:0003824">
    <property type="term" value="F:catalytic activity"/>
    <property type="evidence" value="ECO:0007669"/>
    <property type="project" value="InterPro"/>
</dbReference>
<dbReference type="InterPro" id="IPR036770">
    <property type="entry name" value="Ankyrin_rpt-contain_sf"/>
</dbReference>
<name>A0A2G7G5Q8_9EURO</name>
<dbReference type="PANTHER" id="PTHR46082:SF11">
    <property type="entry name" value="AAA+ ATPASE DOMAIN-CONTAINING PROTEIN-RELATED"/>
    <property type="match status" value="1"/>
</dbReference>
<dbReference type="Pfam" id="PF12796">
    <property type="entry name" value="Ank_2"/>
    <property type="match status" value="2"/>
</dbReference>
<sequence>MPKRGPDTEEYPRRVFNTVKRQKINPDDNSPWPRRSHYSYTVGWICAVAPEHVAATIFLDEEHEGLDSLSSSDNNTYKLGRIGRHNVVIAVMPNAYGTTSASLVARDMLHSFPNIRTCLMVGIGGGAPSPKHDIRLGDVVVSSAHNGNGGVWQYDFGKRIQDQSFQPTGFLNQPPLFLQTAVKALRTKYAISGHRLQEAISDVLEKHPRIAKDYKQPNPNTDRLYKAHVIHPNGEERCAAVCGDDLSNLVERQERKENPVIHYGLIASANQVMKDATVRDTLAENKDVLCFEMEAAGLMNHFPCLVIRGICDYADTHKNKEWQGYAAMTAAAYTKDLLSKIPVNEAKAEKRLADYIAVLHSDNVENREISASPDRRAGALCQRPKEAEKHSLNEQQKRELLDSLHFDQIDAHHLTIKKAHAKTCRWLLRQGEYLDWLDCSKVIEHNGFLWIKGKPGAGKSTLMKFALDNARRVLKGKNNIIIAFFFNARGDKLEKSTLGMYRSLLLQLLERLPELQDVFESLELTTSTRAGRPHKWVMESLKDLFEQAVQRLGQHRLICFIDALDECAEDETRDMISFLQTISADTTSAGIEFYVCLSSRHYPHITIRKGTTLVLEGQEGHRQDIANYLDTELNIGGTDLGKQISIDVQNKALGVFMWVVLVVGILNKEYDSGNICELKERLRAIPGDLHQLFRDILTRDNRENGRLLLCIQWVLFAKEPLRREQLYFAIHSGIKPLSAWGPDITPAVMDRYILDCSKGLAEVTKGKIQTVQFIHESVNDFLLRENGLMEICSDLGTDFQGQSHERLKQCCLTQMTIAARSNLGHSLPKASSPEATQLRQSVHREFPFLEYAIQNILHHGDAAEGGGVSQLGFIQTFQLDRWIPLYNLFKKRQERQYTPGISLLCILAEHNLGNLISIHPSNLCCFEVVEEHYGPPIFAALATNSGEAVRAFLKAQMQATPSESLLRTAYEQCYQDSNRGARFGRDFTFYRERGALYHFDEIGDEAVLLAFLIRSDQTHTKPKVYSRRTPLSYAAGMGQIVVKWLIEKGAEVDSRDFDLRTPLSYAARNGHEAVSKLLLESGAEVISQDHNGWTPLAWAVLQGHEGTVKVLLAIDWIDADRRDHAGRTPLYLAVSKSHLAIAKMLLMSGKVNVNSRDNENRTPLLWLLEKDKTFTIVYHSQRGTYMGIESREGAPFSWDTKEKQEVMARLLVDNGADVNLSGSNGRTQLSLAAERSNDNIIKILLDNDAVVGAKDNAGRTPLSWAAESSRNENSIRILLAKGAEIESKDDRGRTPLSWAAGRCKHHAYCAPLTWIPDENDVNIVKMLLQAGANVHSKDIYGRTPLSWAAARNSRGRSDFDVRHERREERAVNKEAYISTLDFRPIANPIAKLLVEEGADLNAKDHHGRTPLRWATDCGNEDIVKLLESAGAI</sequence>
<dbReference type="EMBL" id="NEXV01000114">
    <property type="protein sequence ID" value="PIG88164.1"/>
    <property type="molecule type" value="Genomic_DNA"/>
</dbReference>
<dbReference type="Pfam" id="PF01048">
    <property type="entry name" value="PNP_UDP_1"/>
    <property type="match status" value="1"/>
</dbReference>
<feature type="repeat" description="ANK" evidence="2">
    <location>
        <begin position="1125"/>
        <end position="1158"/>
    </location>
</feature>
<dbReference type="SMART" id="SM00248">
    <property type="entry name" value="ANK"/>
    <property type="match status" value="10"/>
</dbReference>
<evidence type="ECO:0000259" key="4">
    <source>
        <dbReference type="Pfam" id="PF24883"/>
    </source>
</evidence>
<dbReference type="InterPro" id="IPR000845">
    <property type="entry name" value="Nucleoside_phosphorylase_d"/>
</dbReference>
<gene>
    <name evidence="5" type="ORF">AARAC_007256</name>
</gene>
<dbReference type="InterPro" id="IPR056884">
    <property type="entry name" value="NPHP3-like_N"/>
</dbReference>
<dbReference type="InterPro" id="IPR002110">
    <property type="entry name" value="Ankyrin_rpt"/>
</dbReference>
<dbReference type="PANTHER" id="PTHR46082">
    <property type="entry name" value="ATP/GTP-BINDING PROTEIN-RELATED"/>
    <property type="match status" value="1"/>
</dbReference>
<feature type="repeat" description="ANK" evidence="2">
    <location>
        <begin position="1224"/>
        <end position="1256"/>
    </location>
</feature>
<dbReference type="PROSITE" id="PS50088">
    <property type="entry name" value="ANK_REPEAT"/>
    <property type="match status" value="5"/>
</dbReference>
<evidence type="ECO:0000313" key="5">
    <source>
        <dbReference type="EMBL" id="PIG88164.1"/>
    </source>
</evidence>
<feature type="repeat" description="ANK" evidence="2">
    <location>
        <begin position="1058"/>
        <end position="1090"/>
    </location>
</feature>
<evidence type="ECO:0000259" key="3">
    <source>
        <dbReference type="Pfam" id="PF01048"/>
    </source>
</evidence>
<dbReference type="Pfam" id="PF00023">
    <property type="entry name" value="Ank"/>
    <property type="match status" value="2"/>
</dbReference>
<keyword evidence="2" id="KW-0040">ANK repeat</keyword>
<feature type="domain" description="Nucleoside phosphorylase" evidence="3">
    <location>
        <begin position="51"/>
        <end position="323"/>
    </location>
</feature>
<dbReference type="SUPFAM" id="SSF52540">
    <property type="entry name" value="P-loop containing nucleoside triphosphate hydrolases"/>
    <property type="match status" value="1"/>
</dbReference>
<dbReference type="InterPro" id="IPR027417">
    <property type="entry name" value="P-loop_NTPase"/>
</dbReference>